<evidence type="ECO:0000313" key="9">
    <source>
        <dbReference type="Proteomes" id="UP000449906"/>
    </source>
</evidence>
<sequence length="323" mass="32252">MDALVIGESVLDVVRATGLAPVERPGGSAVNVAVALARLGRPVRIATSYGDDAAGALVAAHLRAAGVAPAGSPLVLGATSRAEAVIGADGGASYAFEMGWALPSGLDADLDLDLDGAVHVVHVTSQAPLLAPGAADTFALVERLRGAGATITYDINLRPAVTGTGPDVAAAVLRMAALADVVKASDEDLLALWPDRFVGESATALLALDGGPVAVVVTHGGEGASWHACSGADWSTGGVHAPPVDVADTIGAGDTFAAALVDHLWPLLGPGGRERICALGPDDWAAALTYAARAAAVTVGRVGADPPTQDQLSRSATPKDDRV</sequence>
<dbReference type="Proteomes" id="UP000449906">
    <property type="component" value="Unassembled WGS sequence"/>
</dbReference>
<keyword evidence="5" id="KW-0067">ATP-binding</keyword>
<dbReference type="InterPro" id="IPR002173">
    <property type="entry name" value="Carboh/pur_kinase_PfkB_CS"/>
</dbReference>
<evidence type="ECO:0000256" key="3">
    <source>
        <dbReference type="ARBA" id="ARBA00022741"/>
    </source>
</evidence>
<dbReference type="SUPFAM" id="SSF53613">
    <property type="entry name" value="Ribokinase-like"/>
    <property type="match status" value="1"/>
</dbReference>
<evidence type="ECO:0000256" key="4">
    <source>
        <dbReference type="ARBA" id="ARBA00022777"/>
    </source>
</evidence>
<gene>
    <name evidence="8" type="ORF">F9L07_21680</name>
</gene>
<dbReference type="InterPro" id="IPR011611">
    <property type="entry name" value="PfkB_dom"/>
</dbReference>
<keyword evidence="4 8" id="KW-0418">Kinase</keyword>
<dbReference type="PROSITE" id="PS00583">
    <property type="entry name" value="PFKB_KINASES_1"/>
    <property type="match status" value="1"/>
</dbReference>
<evidence type="ECO:0000259" key="7">
    <source>
        <dbReference type="Pfam" id="PF00294"/>
    </source>
</evidence>
<dbReference type="PROSITE" id="PS00584">
    <property type="entry name" value="PFKB_KINASES_2"/>
    <property type="match status" value="1"/>
</dbReference>
<organism evidence="8 9">
    <name type="scientific">Nocardioides simplex</name>
    <name type="common">Arthrobacter simplex</name>
    <dbReference type="NCBI Taxonomy" id="2045"/>
    <lineage>
        <taxon>Bacteria</taxon>
        <taxon>Bacillati</taxon>
        <taxon>Actinomycetota</taxon>
        <taxon>Actinomycetes</taxon>
        <taxon>Propionibacteriales</taxon>
        <taxon>Nocardioidaceae</taxon>
        <taxon>Pimelobacter</taxon>
    </lineage>
</organism>
<name>A0A7J5DWH5_NOCSI</name>
<comment type="caution">
    <text evidence="8">The sequence shown here is derived from an EMBL/GenBank/DDBJ whole genome shotgun (WGS) entry which is preliminary data.</text>
</comment>
<feature type="domain" description="Carbohydrate kinase PfkB" evidence="7">
    <location>
        <begin position="12"/>
        <end position="308"/>
    </location>
</feature>
<reference evidence="8 9" key="1">
    <citation type="submission" date="2019-09" db="EMBL/GenBank/DDBJ databases">
        <title>Pimelobacter sp. isolated from Paulinella.</title>
        <authorList>
            <person name="Jeong S.E."/>
        </authorList>
    </citation>
    <scope>NUCLEOTIDE SEQUENCE [LARGE SCALE GENOMIC DNA]</scope>
    <source>
        <strain evidence="8 9">Pch-N</strain>
    </source>
</reference>
<evidence type="ECO:0000256" key="2">
    <source>
        <dbReference type="ARBA" id="ARBA00022679"/>
    </source>
</evidence>
<feature type="region of interest" description="Disordered" evidence="6">
    <location>
        <begin position="301"/>
        <end position="323"/>
    </location>
</feature>
<dbReference type="Gene3D" id="3.40.1190.20">
    <property type="match status" value="1"/>
</dbReference>
<evidence type="ECO:0000313" key="8">
    <source>
        <dbReference type="EMBL" id="KAB2809615.1"/>
    </source>
</evidence>
<dbReference type="EMBL" id="WBVM01000002">
    <property type="protein sequence ID" value="KAB2809615.1"/>
    <property type="molecule type" value="Genomic_DNA"/>
</dbReference>
<dbReference type="GO" id="GO:0016301">
    <property type="term" value="F:kinase activity"/>
    <property type="evidence" value="ECO:0007669"/>
    <property type="project" value="UniProtKB-KW"/>
</dbReference>
<dbReference type="InterPro" id="IPR029056">
    <property type="entry name" value="Ribokinase-like"/>
</dbReference>
<evidence type="ECO:0000256" key="5">
    <source>
        <dbReference type="ARBA" id="ARBA00022840"/>
    </source>
</evidence>
<dbReference type="InterPro" id="IPR050306">
    <property type="entry name" value="PfkB_Carbo_kinase"/>
</dbReference>
<accession>A0A7J5DWH5</accession>
<protein>
    <submittedName>
        <fullName evidence="8">Carbohydrate kinase</fullName>
    </submittedName>
</protein>
<proteinExistence type="inferred from homology"/>
<dbReference type="RefSeq" id="WP_151581780.1">
    <property type="nucleotide sequence ID" value="NZ_WBVM01000002.1"/>
</dbReference>
<evidence type="ECO:0000256" key="6">
    <source>
        <dbReference type="SAM" id="MobiDB-lite"/>
    </source>
</evidence>
<dbReference type="AlphaFoldDB" id="A0A7J5DWH5"/>
<dbReference type="GO" id="GO:0005524">
    <property type="term" value="F:ATP binding"/>
    <property type="evidence" value="ECO:0007669"/>
    <property type="project" value="UniProtKB-KW"/>
</dbReference>
<dbReference type="Pfam" id="PF00294">
    <property type="entry name" value="PfkB"/>
    <property type="match status" value="1"/>
</dbReference>
<keyword evidence="3" id="KW-0547">Nucleotide-binding</keyword>
<comment type="similarity">
    <text evidence="1">Belongs to the carbohydrate kinase PfkB family.</text>
</comment>
<dbReference type="PANTHER" id="PTHR43085:SF1">
    <property type="entry name" value="PSEUDOURIDINE KINASE-RELATED"/>
    <property type="match status" value="1"/>
</dbReference>
<keyword evidence="2" id="KW-0808">Transferase</keyword>
<evidence type="ECO:0000256" key="1">
    <source>
        <dbReference type="ARBA" id="ARBA00010688"/>
    </source>
</evidence>
<dbReference type="PANTHER" id="PTHR43085">
    <property type="entry name" value="HEXOKINASE FAMILY MEMBER"/>
    <property type="match status" value="1"/>
</dbReference>